<protein>
    <recommendedName>
        <fullName evidence="3">MarR family transcriptional regulator</fullName>
    </recommendedName>
</protein>
<sequence>MQPAALQPLGFWTVRAGEAIRARTRGRLAELGVTQPEWWVLHQLSMHPSGIEENEIIAIVGPNESDESIVDAIAAGVGKGWIDRAGSRVRLTDDGADRFHAAAEVQRQLNDERRQGISDREYATTIEVLQRTITNVGGDAWHW</sequence>
<dbReference type="EMBL" id="JYNU01000057">
    <property type="protein sequence ID" value="KMO69320.1"/>
    <property type="molecule type" value="Genomic_DNA"/>
</dbReference>
<evidence type="ECO:0008006" key="3">
    <source>
        <dbReference type="Google" id="ProtNLM"/>
    </source>
</evidence>
<dbReference type="InterPro" id="IPR036388">
    <property type="entry name" value="WH-like_DNA-bd_sf"/>
</dbReference>
<dbReference type="SUPFAM" id="SSF46785">
    <property type="entry name" value="Winged helix' DNA-binding domain"/>
    <property type="match status" value="1"/>
</dbReference>
<evidence type="ECO:0000313" key="2">
    <source>
        <dbReference type="Proteomes" id="UP000036313"/>
    </source>
</evidence>
<organism evidence="1 2">
    <name type="scientific">Mycolicibacterium obuense</name>
    <dbReference type="NCBI Taxonomy" id="1807"/>
    <lineage>
        <taxon>Bacteria</taxon>
        <taxon>Bacillati</taxon>
        <taxon>Actinomycetota</taxon>
        <taxon>Actinomycetes</taxon>
        <taxon>Mycobacteriales</taxon>
        <taxon>Mycobacteriaceae</taxon>
        <taxon>Mycolicibacterium</taxon>
    </lineage>
</organism>
<proteinExistence type="predicted"/>
<dbReference type="PATRIC" id="fig|1807.14.peg.4780"/>
<reference evidence="1 2" key="1">
    <citation type="journal article" date="2015" name="Genome Biol. Evol.">
        <title>Characterization of Three Mycobacterium spp. with Potential Use in Bioremediation by Genome Sequencing and Comparative Genomics.</title>
        <authorList>
            <person name="Das S."/>
            <person name="Pettersson B.M."/>
            <person name="Behra P.R."/>
            <person name="Ramesh M."/>
            <person name="Dasgupta S."/>
            <person name="Bhattacharya A."/>
            <person name="Kirsebom L.A."/>
        </authorList>
    </citation>
    <scope>NUCLEOTIDE SEQUENCE [LARGE SCALE GENOMIC DNA]</scope>
    <source>
        <strain evidence="1 2">DSM 44075</strain>
    </source>
</reference>
<dbReference type="AlphaFoldDB" id="A0A0J6VEA6"/>
<dbReference type="InterPro" id="IPR036390">
    <property type="entry name" value="WH_DNA-bd_sf"/>
</dbReference>
<gene>
    <name evidence="1" type="ORF">MOBUDSM44075_04746</name>
</gene>
<accession>A0A0J6VEA6</accession>
<evidence type="ECO:0000313" key="1">
    <source>
        <dbReference type="EMBL" id="KMO69320.1"/>
    </source>
</evidence>
<comment type="caution">
    <text evidence="1">The sequence shown here is derived from an EMBL/GenBank/DDBJ whole genome shotgun (WGS) entry which is preliminary data.</text>
</comment>
<name>A0A0J6VEA6_9MYCO</name>
<dbReference type="Proteomes" id="UP000036313">
    <property type="component" value="Unassembled WGS sequence"/>
</dbReference>
<dbReference type="Gene3D" id="1.10.10.10">
    <property type="entry name" value="Winged helix-like DNA-binding domain superfamily/Winged helix DNA-binding domain"/>
    <property type="match status" value="1"/>
</dbReference>